<sequence>MRRTPQRLGLALALGLVLAPATEAAPPSNLDAYAIGLQKALAQLGGDPFDPESQAVRRQALLARQAGQELRIPAPPKGMDRIGAGQGLWPLRYQDGRLWLEFSTSNSLSYGSMLADAPWNYWTTDLSRPARGETAADGRACRQYSQRSGYGLFVETPRGARYFVDDQYRLPGSTPSWSFQPAVSELSFETSLEQAKALAGRLETQVRLAALSGIERMDGNEVQATQSRHCYSGSQTMLQVRLDQLRLIDRHSGEDVVRIRFSY</sequence>
<feature type="signal peptide" evidence="1">
    <location>
        <begin position="1"/>
        <end position="24"/>
    </location>
</feature>
<evidence type="ECO:0000313" key="2">
    <source>
        <dbReference type="EMBL" id="ROH86684.1"/>
    </source>
</evidence>
<evidence type="ECO:0000313" key="3">
    <source>
        <dbReference type="Proteomes" id="UP000282106"/>
    </source>
</evidence>
<evidence type="ECO:0000256" key="1">
    <source>
        <dbReference type="SAM" id="SignalP"/>
    </source>
</evidence>
<dbReference type="AlphaFoldDB" id="A0A3N0V2B1"/>
<feature type="chain" id="PRO_5018005876" evidence="1">
    <location>
        <begin position="25"/>
        <end position="263"/>
    </location>
</feature>
<protein>
    <submittedName>
        <fullName evidence="2">Uncharacterized protein</fullName>
    </submittedName>
</protein>
<keyword evidence="3" id="KW-1185">Reference proteome</keyword>
<keyword evidence="1" id="KW-0732">Signal</keyword>
<dbReference type="InParanoid" id="A0A3N0V2B1"/>
<organism evidence="2 3">
    <name type="scientific">Stagnimonas aquatica</name>
    <dbReference type="NCBI Taxonomy" id="2689987"/>
    <lineage>
        <taxon>Bacteria</taxon>
        <taxon>Pseudomonadati</taxon>
        <taxon>Pseudomonadota</taxon>
        <taxon>Gammaproteobacteria</taxon>
        <taxon>Nevskiales</taxon>
        <taxon>Nevskiaceae</taxon>
        <taxon>Stagnimonas</taxon>
    </lineage>
</organism>
<proteinExistence type="predicted"/>
<gene>
    <name evidence="2" type="ORF">ED208_14665</name>
</gene>
<dbReference type="Proteomes" id="UP000282106">
    <property type="component" value="Unassembled WGS sequence"/>
</dbReference>
<comment type="caution">
    <text evidence="2">The sequence shown here is derived from an EMBL/GenBank/DDBJ whole genome shotgun (WGS) entry which is preliminary data.</text>
</comment>
<dbReference type="EMBL" id="RJVO01000008">
    <property type="protein sequence ID" value="ROH86684.1"/>
    <property type="molecule type" value="Genomic_DNA"/>
</dbReference>
<name>A0A3N0V2B1_9GAMM</name>
<dbReference type="RefSeq" id="WP_123212673.1">
    <property type="nucleotide sequence ID" value="NZ_RJVO01000008.1"/>
</dbReference>
<reference evidence="2 3" key="1">
    <citation type="submission" date="2018-10" db="EMBL/GenBank/DDBJ databases">
        <authorList>
            <person name="Chen W.-M."/>
        </authorList>
    </citation>
    <scope>NUCLEOTIDE SEQUENCE [LARGE SCALE GENOMIC DNA]</scope>
    <source>
        <strain evidence="2 3">THS-13</strain>
    </source>
</reference>
<accession>A0A3N0V2B1</accession>